<dbReference type="PANTHER" id="PTHR21625:SF1">
    <property type="entry name" value="DYNEIN REGULATORY COMPLEX PROTEIN 1"/>
    <property type="match status" value="1"/>
</dbReference>
<dbReference type="GeneID" id="108569458"/>
<dbReference type="Pfam" id="PF14775">
    <property type="entry name" value="NYD-SP28_assoc"/>
    <property type="match status" value="1"/>
</dbReference>
<evidence type="ECO:0000259" key="4">
    <source>
        <dbReference type="Pfam" id="PF14772"/>
    </source>
</evidence>
<evidence type="ECO:0000259" key="5">
    <source>
        <dbReference type="Pfam" id="PF14775"/>
    </source>
</evidence>
<dbReference type="InterPro" id="IPR039750">
    <property type="entry name" value="DRC1/DRC2"/>
</dbReference>
<evidence type="ECO:0000313" key="7">
    <source>
        <dbReference type="RefSeq" id="XP_017786504.1"/>
    </source>
</evidence>
<sequence length="811" mass="94996">MDLDIPGGDDEMLQFAELNVPDIASKDPEERKCARRIRIKRRLEAKEKQQMLAMEAVEEKQPEKPTLLQIQLEKSSEILKQLFLEVEQQVTNVRVANDAREVDSREGEAIIREQVMAQLEEEANLAIEMFDLIATKWANIMNYNDPLNIHDEIKFQQDKCNELIKQKDTTITMLRNEVKRAEHKFYKDQKMQNDEVSTLAKRVEKQVAIMRVAHSNELQDILDVMIQERSNIMENNNKRWEELYKKREEQELAISENKFRQKDEFEEVVTIVRIKHYERVRGVKIRLERNCEILQQEFEAIKAIAMANQEKMDYNYQILKKREDENIIIKSEQKRKLNKLQDVINHQRDKIDNYEINSKNEMDKLFNEIFKLQKCIQGVKVKSEGMSSSNEKKYMSVWELNRKMASKILNKLLTIDKLLHEQQLGLKWEEPYTQPKKMQDLVSYVNATNMMRAVKGSIAPKPSNMSMHLSNPDLENTLAYKRTLNNVLDRISDRSNFIIESRLNAILAERVKEEDVMLRVDNLFAALQLSDKADINIMMHYFMPYVKCPICINANRGSDLSVDTYMTDKSVSTFQESLMEQQDEDNNPLLGVKETDDTVDDILADIVTSTRLDEEKPEYIQHTGECLGPNPMLEEQEKKIQTIEYMQYGNIQTASTTCMYNHQLVMDPAHVLKALREFVTNTNSGEEEKSMEVPDIAKKTPTISRLMTSQDVSAYWNSYKNILGSDKIQLWDALYYGMEKYHEILVDRSKVHQKVICLRRQNEELRHLLAKYKIDGTMPPPCAEQREIPIMPKGPGTRKSIEYRVMRNRPR</sequence>
<dbReference type="InterPro" id="IPR029440">
    <property type="entry name" value="DRC1_C"/>
</dbReference>
<dbReference type="RefSeq" id="XP_017786504.1">
    <property type="nucleotide sequence ID" value="XM_017931015.1"/>
</dbReference>
<feature type="domain" description="Dynein regulatory complex protein 1 C-terminal" evidence="5">
    <location>
        <begin position="714"/>
        <end position="772"/>
    </location>
</feature>
<gene>
    <name evidence="7" type="primary">LOC108569458</name>
</gene>
<organism evidence="6 7">
    <name type="scientific">Nicrophorus vespilloides</name>
    <name type="common">Boreal carrion beetle</name>
    <dbReference type="NCBI Taxonomy" id="110193"/>
    <lineage>
        <taxon>Eukaryota</taxon>
        <taxon>Metazoa</taxon>
        <taxon>Ecdysozoa</taxon>
        <taxon>Arthropoda</taxon>
        <taxon>Hexapoda</taxon>
        <taxon>Insecta</taxon>
        <taxon>Pterygota</taxon>
        <taxon>Neoptera</taxon>
        <taxon>Endopterygota</taxon>
        <taxon>Coleoptera</taxon>
        <taxon>Polyphaga</taxon>
        <taxon>Staphyliniformia</taxon>
        <taxon>Silphidae</taxon>
        <taxon>Nicrophorinae</taxon>
        <taxon>Nicrophorus</taxon>
    </lineage>
</organism>
<dbReference type="Pfam" id="PF14772">
    <property type="entry name" value="NYD-SP28"/>
    <property type="match status" value="1"/>
</dbReference>
<evidence type="ECO:0000256" key="2">
    <source>
        <dbReference type="ARBA" id="ARBA00023054"/>
    </source>
</evidence>
<keyword evidence="2 3" id="KW-0175">Coiled coil</keyword>
<comment type="similarity">
    <text evidence="1">Belongs to the DRC1 family.</text>
</comment>
<name>A0ABM1NI54_NICVS</name>
<dbReference type="InterPro" id="IPR039505">
    <property type="entry name" value="DRC1/2_N"/>
</dbReference>
<feature type="coiled-coil region" evidence="3">
    <location>
        <begin position="277"/>
        <end position="304"/>
    </location>
</feature>
<dbReference type="PANTHER" id="PTHR21625">
    <property type="entry name" value="NYD-SP28 PROTEIN"/>
    <property type="match status" value="1"/>
</dbReference>
<proteinExistence type="inferred from homology"/>
<dbReference type="Proteomes" id="UP000695000">
    <property type="component" value="Unplaced"/>
</dbReference>
<accession>A0ABM1NI54</accession>
<evidence type="ECO:0000313" key="6">
    <source>
        <dbReference type="Proteomes" id="UP000695000"/>
    </source>
</evidence>
<evidence type="ECO:0000256" key="3">
    <source>
        <dbReference type="SAM" id="Coils"/>
    </source>
</evidence>
<feature type="coiled-coil region" evidence="3">
    <location>
        <begin position="330"/>
        <end position="357"/>
    </location>
</feature>
<keyword evidence="6" id="KW-1185">Reference proteome</keyword>
<reference evidence="7" key="1">
    <citation type="submission" date="2025-08" db="UniProtKB">
        <authorList>
            <consortium name="RefSeq"/>
        </authorList>
    </citation>
    <scope>IDENTIFICATION</scope>
    <source>
        <tissue evidence="7">Whole Larva</tissue>
    </source>
</reference>
<evidence type="ECO:0000256" key="1">
    <source>
        <dbReference type="ARBA" id="ARBA00009688"/>
    </source>
</evidence>
<feature type="domain" description="Dynein regulatory complex protein 1/2 N-terminal" evidence="4">
    <location>
        <begin position="95"/>
        <end position="196"/>
    </location>
</feature>
<protein>
    <submittedName>
        <fullName evidence="7">Dynein regulatory complex protein 1</fullName>
    </submittedName>
</protein>